<reference evidence="1" key="1">
    <citation type="submission" date="2021-06" db="EMBL/GenBank/DDBJ databases">
        <title>Complete genome sequence of Erwinia phage pEa_SNUABM_7.</title>
        <authorList>
            <person name="Kim S.G."/>
            <person name="Park S.C."/>
        </authorList>
    </citation>
    <scope>NUCLEOTIDE SEQUENCE</scope>
</reference>
<gene>
    <name evidence="1" type="ORF">pEaSNUABM7_00305</name>
</gene>
<protein>
    <submittedName>
        <fullName evidence="1">Uncharacterized protein</fullName>
    </submittedName>
</protein>
<dbReference type="EMBL" id="MZ475896">
    <property type="protein sequence ID" value="QYW04973.1"/>
    <property type="molecule type" value="Genomic_DNA"/>
</dbReference>
<dbReference type="Proteomes" id="UP000827609">
    <property type="component" value="Segment"/>
</dbReference>
<sequence>MKNYGYFFILNHIALAVDSASKEAGFKDLVELDMFNRASVLVVADAEPRGRQIANDLTAALYPRAADCVPTVEQRMMLVQALHDAEIEKILGNIRFFVPHAHTREDLISRFGFYVENDQPALFMPYYMRKHILSDTAVFCEGRLTSFRDACSNGTVTENIRDYGLLTAQAYGKDNVPEMYQDLPLF</sequence>
<evidence type="ECO:0000313" key="2">
    <source>
        <dbReference type="Proteomes" id="UP000827609"/>
    </source>
</evidence>
<proteinExistence type="predicted"/>
<organism evidence="1 2">
    <name type="scientific">Erwinia phage pEa_SNUABM_7</name>
    <dbReference type="NCBI Taxonomy" id="2866695"/>
    <lineage>
        <taxon>Viruses</taxon>
        <taxon>Duplodnaviria</taxon>
        <taxon>Heunggongvirae</taxon>
        <taxon>Uroviricota</taxon>
        <taxon>Caudoviricetes</taxon>
        <taxon>Snuvirus</taxon>
        <taxon>Snuvirus SNUABM7</taxon>
    </lineage>
</organism>
<keyword evidence="2" id="KW-1185">Reference proteome</keyword>
<name>A0AAE7WUQ7_9CAUD</name>
<accession>A0AAE7WUQ7</accession>
<evidence type="ECO:0000313" key="1">
    <source>
        <dbReference type="EMBL" id="QYW04973.1"/>
    </source>
</evidence>